<dbReference type="AlphaFoldDB" id="A0A3A8G1F3"/>
<evidence type="ECO:0000256" key="1">
    <source>
        <dbReference type="ARBA" id="ARBA00010116"/>
    </source>
</evidence>
<protein>
    <recommendedName>
        <fullName evidence="2">Big-1 domain-containing protein</fullName>
    </recommendedName>
</protein>
<organism evidence="3 4">
    <name type="scientific">Acinetobacter cumulans</name>
    <dbReference type="NCBI Taxonomy" id="2136182"/>
    <lineage>
        <taxon>Bacteria</taxon>
        <taxon>Pseudomonadati</taxon>
        <taxon>Pseudomonadota</taxon>
        <taxon>Gammaproteobacteria</taxon>
        <taxon>Moraxellales</taxon>
        <taxon>Moraxellaceae</taxon>
        <taxon>Acinetobacter</taxon>
    </lineage>
</organism>
<name>A0A3A8G1F3_9GAMM</name>
<dbReference type="PROSITE" id="PS51127">
    <property type="entry name" value="BIG1"/>
    <property type="match status" value="1"/>
</dbReference>
<evidence type="ECO:0000259" key="2">
    <source>
        <dbReference type="PROSITE" id="PS51127"/>
    </source>
</evidence>
<dbReference type="SUPFAM" id="SSF49373">
    <property type="entry name" value="Invasin/intimin cell-adhesion fragments"/>
    <property type="match status" value="1"/>
</dbReference>
<evidence type="ECO:0000313" key="4">
    <source>
        <dbReference type="Proteomes" id="UP000281084"/>
    </source>
</evidence>
<dbReference type="EMBL" id="RAXZ01000008">
    <property type="protein sequence ID" value="RKG52912.1"/>
    <property type="molecule type" value="Genomic_DNA"/>
</dbReference>
<evidence type="ECO:0000313" key="3">
    <source>
        <dbReference type="EMBL" id="RKG52912.1"/>
    </source>
</evidence>
<sequence>MENKQFGLKLSTIALAVLLASCGGGGSGGYYENSNGGGSSNGTDSSTVAGAKTDALRFSLDKDSLIAGGSLEVSVVAIDNKGNIISDKTPTVRIKNLATTQAVVAPAEKNESGWSTFKLSLADSKDAFDKMSHDVILEITSDDVTQEVVVPVSGGVIDLTSDVTAIKNNSLPTSVRIHAVDASLKPLVGKIEIRNKQNQVITTTNTNTSGDATANISYNDIINFGENHHLDLYAVFVVTKNNETRTLSSQALGFTATVEDTSVIEFVQPLADIKSGEKADISVNVYANSQAELAGKQVTFETSLGQITATALVQNIQQNSNGQWQGTAKATLDSVTTTGNVIGNATVAATFNNSTVTTQQSINALTVANLSLQASATSVGVGSTVKLNATAKDAKGYLVKGAKVSFKIITDPSLGTLSRVSAITNEQGIATIEYTAGPSATQSNAVVLQASSDSISSNTLNLTVANQSAYISIAEGATLDASEPTYYSKNYSVNVVDSLQRPLKNQVVSLSVQPVAYKLGYLTWNSSENKWVKTETSRTPCKEFSTGAILLTNNLSQSGQQSITGTTDDSGNLNFKVKYGKNYAWWVEANVIASTTLTTRVYNQSVVFDAPMALDDVKNEATPANYNSPYKNFTCPN</sequence>
<dbReference type="Proteomes" id="UP000281084">
    <property type="component" value="Unassembled WGS sequence"/>
</dbReference>
<dbReference type="InterPro" id="IPR008964">
    <property type="entry name" value="Invasin/intimin_cell_adhesion"/>
</dbReference>
<accession>A0A3A8G1F3</accession>
<comment type="caution">
    <text evidence="3">The sequence shown here is derived from an EMBL/GenBank/DDBJ whole genome shotgun (WGS) entry which is preliminary data.</text>
</comment>
<dbReference type="PROSITE" id="PS51257">
    <property type="entry name" value="PROKAR_LIPOPROTEIN"/>
    <property type="match status" value="1"/>
</dbReference>
<dbReference type="InterPro" id="IPR003344">
    <property type="entry name" value="Big_1_dom"/>
</dbReference>
<dbReference type="InterPro" id="IPR013783">
    <property type="entry name" value="Ig-like_fold"/>
</dbReference>
<dbReference type="RefSeq" id="WP_120367348.1">
    <property type="nucleotide sequence ID" value="NZ_RAXZ01000008.1"/>
</dbReference>
<proteinExistence type="inferred from homology"/>
<comment type="similarity">
    <text evidence="1">Belongs to the intimin/invasin family.</text>
</comment>
<gene>
    <name evidence="3" type="ORF">D7V64_07890</name>
</gene>
<dbReference type="Gene3D" id="2.60.40.10">
    <property type="entry name" value="Immunoglobulins"/>
    <property type="match status" value="1"/>
</dbReference>
<reference evidence="3 4" key="1">
    <citation type="submission" date="2018-09" db="EMBL/GenBank/DDBJ databases">
        <title>The draft genome of Acinetobacter spp. strains.</title>
        <authorList>
            <person name="Qin J."/>
            <person name="Feng Y."/>
            <person name="Zong Z."/>
        </authorList>
    </citation>
    <scope>NUCLEOTIDE SEQUENCE [LARGE SCALE GENOMIC DNA]</scope>
    <source>
        <strain evidence="3 4">WCHAc060002</strain>
    </source>
</reference>
<feature type="domain" description="Big-1" evidence="2">
    <location>
        <begin position="369"/>
        <end position="463"/>
    </location>
</feature>